<evidence type="ECO:0000256" key="7">
    <source>
        <dbReference type="ARBA" id="ARBA00023004"/>
    </source>
</evidence>
<accession>A0A398CVU1</accession>
<evidence type="ECO:0000256" key="5">
    <source>
        <dbReference type="ARBA" id="ARBA00022842"/>
    </source>
</evidence>
<keyword evidence="9" id="KW-0786">Thiamine pyrophosphate</keyword>
<evidence type="ECO:0000256" key="6">
    <source>
        <dbReference type="ARBA" id="ARBA00023002"/>
    </source>
</evidence>
<dbReference type="InterPro" id="IPR011896">
    <property type="entry name" value="OFOB"/>
</dbReference>
<dbReference type="EMBL" id="QXIT01000147">
    <property type="protein sequence ID" value="RIE06832.1"/>
    <property type="molecule type" value="Genomic_DNA"/>
</dbReference>
<dbReference type="GO" id="GO:0046872">
    <property type="term" value="F:metal ion binding"/>
    <property type="evidence" value="ECO:0007669"/>
    <property type="project" value="UniProtKB-KW"/>
</dbReference>
<evidence type="ECO:0000259" key="11">
    <source>
        <dbReference type="Pfam" id="PF12367"/>
    </source>
</evidence>
<keyword evidence="5" id="KW-0460">Magnesium</keyword>
<dbReference type="InterPro" id="IPR011766">
    <property type="entry name" value="TPP_enzyme_TPP-bd"/>
</dbReference>
<evidence type="ECO:0000256" key="4">
    <source>
        <dbReference type="ARBA" id="ARBA00022723"/>
    </source>
</evidence>
<dbReference type="NCBIfam" id="TIGR02177">
    <property type="entry name" value="PorB_KorB"/>
    <property type="match status" value="1"/>
</dbReference>
<dbReference type="GO" id="GO:0051536">
    <property type="term" value="F:iron-sulfur cluster binding"/>
    <property type="evidence" value="ECO:0007669"/>
    <property type="project" value="UniProtKB-KW"/>
</dbReference>
<keyword evidence="6" id="KW-0560">Oxidoreductase</keyword>
<evidence type="ECO:0000256" key="3">
    <source>
        <dbReference type="ARBA" id="ARBA00001966"/>
    </source>
</evidence>
<feature type="domain" description="Thiamine pyrophosphate enzyme TPP-binding" evidence="10">
    <location>
        <begin position="57"/>
        <end position="191"/>
    </location>
</feature>
<keyword evidence="7" id="KW-0408">Iron</keyword>
<keyword evidence="8" id="KW-0411">Iron-sulfur</keyword>
<reference evidence="12 13" key="1">
    <citation type="submission" date="2018-09" db="EMBL/GenBank/DDBJ databases">
        <title>Discovery and Ecogenomic Context for Candidatus Cryosericales, a Global Caldiserica Order Active in Thawing Permafrost.</title>
        <authorList>
            <person name="Martinez M.A."/>
            <person name="Woodcroft B.J."/>
            <person name="Ignacio Espinoza J.C."/>
            <person name="Zayed A."/>
            <person name="Singleton C.M."/>
            <person name="Boyd J."/>
            <person name="Li Y.-F."/>
            <person name="Purvine S."/>
            <person name="Maughan H."/>
            <person name="Hodgkins S.B."/>
            <person name="Anderson D."/>
            <person name="Sederholm M."/>
            <person name="Temperton B."/>
            <person name="Saleska S.R."/>
            <person name="Tyson G.W."/>
            <person name="Rich V.I."/>
        </authorList>
    </citation>
    <scope>NUCLEOTIDE SEQUENCE [LARGE SCALE GENOMIC DNA]</scope>
    <source>
        <strain evidence="12 13">SMC6</strain>
    </source>
</reference>
<dbReference type="GO" id="GO:0044281">
    <property type="term" value="P:small molecule metabolic process"/>
    <property type="evidence" value="ECO:0007669"/>
    <property type="project" value="UniProtKB-ARBA"/>
</dbReference>
<evidence type="ECO:0000256" key="1">
    <source>
        <dbReference type="ARBA" id="ARBA00001946"/>
    </source>
</evidence>
<name>A0A398CVU1_9BACT</name>
<dbReference type="InterPro" id="IPR032686">
    <property type="entry name" value="PFO_beta_C"/>
</dbReference>
<dbReference type="GO" id="GO:0030976">
    <property type="term" value="F:thiamine pyrophosphate binding"/>
    <property type="evidence" value="ECO:0007669"/>
    <property type="project" value="InterPro"/>
</dbReference>
<evidence type="ECO:0000256" key="8">
    <source>
        <dbReference type="ARBA" id="ARBA00023014"/>
    </source>
</evidence>
<dbReference type="AlphaFoldDB" id="A0A398CVU1"/>
<evidence type="ECO:0000313" key="13">
    <source>
        <dbReference type="Proteomes" id="UP000266260"/>
    </source>
</evidence>
<evidence type="ECO:0000256" key="2">
    <source>
        <dbReference type="ARBA" id="ARBA00001964"/>
    </source>
</evidence>
<dbReference type="InterPro" id="IPR029061">
    <property type="entry name" value="THDP-binding"/>
</dbReference>
<proteinExistence type="predicted"/>
<comment type="caution">
    <text evidence="12">The sequence shown here is derived from an EMBL/GenBank/DDBJ whole genome shotgun (WGS) entry which is preliminary data.</text>
</comment>
<keyword evidence="4" id="KW-0479">Metal-binding</keyword>
<dbReference type="CDD" id="cd03375">
    <property type="entry name" value="TPP_OGFOR"/>
    <property type="match status" value="1"/>
</dbReference>
<comment type="cofactor">
    <cofactor evidence="2">
        <name>thiamine diphosphate</name>
        <dbReference type="ChEBI" id="CHEBI:58937"/>
    </cofactor>
</comment>
<dbReference type="PANTHER" id="PTHR48084:SF4">
    <property type="entry name" value="2-OXOGLUTARATE OXIDOREDUCTASE SUBUNIT KORB"/>
    <property type="match status" value="1"/>
</dbReference>
<evidence type="ECO:0000256" key="9">
    <source>
        <dbReference type="ARBA" id="ARBA00023052"/>
    </source>
</evidence>
<dbReference type="Proteomes" id="UP000266260">
    <property type="component" value="Unassembled WGS sequence"/>
</dbReference>
<protein>
    <submittedName>
        <fullName evidence="12">2-oxoacid ferredoxin oxidoreductase</fullName>
    </submittedName>
</protein>
<dbReference type="GO" id="GO:0045333">
    <property type="term" value="P:cellular respiration"/>
    <property type="evidence" value="ECO:0007669"/>
    <property type="project" value="UniProtKB-ARBA"/>
</dbReference>
<dbReference type="RefSeq" id="WP_119175833.1">
    <property type="nucleotide sequence ID" value="NZ_QXIT01000147.1"/>
</dbReference>
<dbReference type="InterPro" id="IPR051457">
    <property type="entry name" value="2-oxoacid:Fd_oxidoreductase"/>
</dbReference>
<dbReference type="Pfam" id="PF02775">
    <property type="entry name" value="TPP_enzyme_C"/>
    <property type="match status" value="1"/>
</dbReference>
<dbReference type="Gene3D" id="3.40.50.970">
    <property type="match status" value="1"/>
</dbReference>
<comment type="cofactor">
    <cofactor evidence="1">
        <name>Mg(2+)</name>
        <dbReference type="ChEBI" id="CHEBI:18420"/>
    </cofactor>
</comment>
<dbReference type="GO" id="GO:0016625">
    <property type="term" value="F:oxidoreductase activity, acting on the aldehyde or oxo group of donors, iron-sulfur protein as acceptor"/>
    <property type="evidence" value="ECO:0007669"/>
    <property type="project" value="UniProtKB-ARBA"/>
</dbReference>
<dbReference type="SUPFAM" id="SSF52518">
    <property type="entry name" value="Thiamin diphosphate-binding fold (THDP-binding)"/>
    <property type="match status" value="1"/>
</dbReference>
<feature type="domain" description="Pyruvate ferredoxin oxidoreductase beta subunit C-terminal" evidence="11">
    <location>
        <begin position="195"/>
        <end position="258"/>
    </location>
</feature>
<dbReference type="Pfam" id="PF12367">
    <property type="entry name" value="PFO_beta_C"/>
    <property type="match status" value="1"/>
</dbReference>
<evidence type="ECO:0000313" key="12">
    <source>
        <dbReference type="EMBL" id="RIE06832.1"/>
    </source>
</evidence>
<gene>
    <name evidence="12" type="ORF">SMC6_08350</name>
</gene>
<evidence type="ECO:0000259" key="10">
    <source>
        <dbReference type="Pfam" id="PF02775"/>
    </source>
</evidence>
<organism evidence="12 13">
    <name type="scientific">Candidatus Cryosericum odellii</name>
    <dbReference type="NCBI Taxonomy" id="2290917"/>
    <lineage>
        <taxon>Bacteria</taxon>
        <taxon>Pseudomonadati</taxon>
        <taxon>Caldisericota/Cryosericota group</taxon>
        <taxon>Candidatus Cryosericota</taxon>
        <taxon>Candidatus Cryosericia</taxon>
        <taxon>Candidatus Cryosericales</taxon>
        <taxon>Candidatus Cryosericaceae</taxon>
        <taxon>Candidatus Cryosericum</taxon>
    </lineage>
</organism>
<dbReference type="PANTHER" id="PTHR48084">
    <property type="entry name" value="2-OXOGLUTARATE OXIDOREDUCTASE SUBUNIT KORB-RELATED"/>
    <property type="match status" value="1"/>
</dbReference>
<comment type="cofactor">
    <cofactor evidence="3">
        <name>[4Fe-4S] cluster</name>
        <dbReference type="ChEBI" id="CHEBI:49883"/>
    </cofactor>
</comment>
<keyword evidence="13" id="KW-1185">Reference proteome</keyword>
<sequence>MWKNGMDIAWCPGCGDFALLDAVNRLLESSEIPRNHFLYVSGIGQAAKLPLYLKGVNVFNGLHGRALPVAQAAKIANGDLTVVVHSGDGCNYGEGGNHLLAAMRRNVDITLIVHDNQIYGLTKGQASPTTSMGTTTVAQTLGVMLEPFSPLATAVALDCSFVARTFTGDPEHMATTMRAAIRHHGFALVDVLQQCVTFNKVNTFGWYKQRVQKLPDDYDPTDRQAAFAKALEWGDHIPIGVLYVHERPAYGDLHPALHDKPALWKNWTTDMAPYNALLEELA</sequence>